<feature type="compositionally biased region" description="Basic residues" evidence="5">
    <location>
        <begin position="166"/>
        <end position="210"/>
    </location>
</feature>
<keyword evidence="4" id="KW-0539">Nucleus</keyword>
<dbReference type="CDD" id="cd00076">
    <property type="entry name" value="HFD_SF"/>
    <property type="match status" value="1"/>
</dbReference>
<evidence type="ECO:0000313" key="7">
    <source>
        <dbReference type="EMBL" id="EQL04272.1"/>
    </source>
</evidence>
<comment type="subcellular location">
    <subcellularLocation>
        <location evidence="1">Nucleus</location>
    </subcellularLocation>
</comment>
<evidence type="ECO:0000256" key="2">
    <source>
        <dbReference type="ARBA" id="ARBA00023015"/>
    </source>
</evidence>
<dbReference type="SMART" id="SM00576">
    <property type="entry name" value="BTP"/>
    <property type="match status" value="1"/>
</dbReference>
<dbReference type="GO" id="GO:0046982">
    <property type="term" value="F:protein heterodimerization activity"/>
    <property type="evidence" value="ECO:0007669"/>
    <property type="project" value="InterPro"/>
</dbReference>
<dbReference type="AlphaFoldDB" id="T5ARA9"/>
<keyword evidence="2" id="KW-0805">Transcription regulation</keyword>
<name>T5ARA9_OPHSC</name>
<dbReference type="HOGENOM" id="CLU_1050094_0_0_1"/>
<dbReference type="EMBL" id="KE652172">
    <property type="protein sequence ID" value="EQL04272.1"/>
    <property type="molecule type" value="Genomic_DNA"/>
</dbReference>
<dbReference type="InterPro" id="IPR006565">
    <property type="entry name" value="BTP"/>
</dbReference>
<dbReference type="Pfam" id="PF07524">
    <property type="entry name" value="Bromo_TP"/>
    <property type="match status" value="1"/>
</dbReference>
<gene>
    <name evidence="7" type="ORF">OCS_00022</name>
</gene>
<evidence type="ECO:0000256" key="1">
    <source>
        <dbReference type="ARBA" id="ARBA00004123"/>
    </source>
</evidence>
<keyword evidence="3" id="KW-0804">Transcription</keyword>
<dbReference type="Gene3D" id="1.10.20.10">
    <property type="entry name" value="Histone, subunit A"/>
    <property type="match status" value="1"/>
</dbReference>
<feature type="domain" description="Bromodomain associated" evidence="6">
    <location>
        <begin position="5"/>
        <end position="83"/>
    </location>
</feature>
<dbReference type="eggNOG" id="ENOG502S96D">
    <property type="taxonomic scope" value="Eukaryota"/>
</dbReference>
<protein>
    <submittedName>
        <fullName evidence="7">Bromodomain associated domain protein</fullName>
    </submittedName>
</protein>
<dbReference type="OrthoDB" id="5402929at2759"/>
<reference evidence="7 8" key="1">
    <citation type="journal article" date="2013" name="Chin. Sci. Bull.">
        <title>Genome survey uncovers the secrets of sex and lifestyle in caterpillar fungus.</title>
        <authorList>
            <person name="Hu X."/>
            <person name="Zhang Y."/>
            <person name="Xiao G."/>
            <person name="Zheng P."/>
            <person name="Xia Y."/>
            <person name="Zhang X."/>
            <person name="St Leger R.J."/>
            <person name="Liu X."/>
            <person name="Wang C."/>
        </authorList>
    </citation>
    <scope>NUCLEOTIDE SEQUENCE [LARGE SCALE GENOMIC DNA]</scope>
    <source>
        <strain evidence="8">Co18 / CGMCC 3.14243</strain>
        <tissue evidence="7">Fruit-body</tissue>
    </source>
</reference>
<sequence length="265" mass="29403">MAGQPAIFHALLRPSILQMLRATGYHSTKGAVLDSLTDLAARYLSMLCERTAAHAIHNHGDASDYGVVDIRLALQDAGALLPERVTTEQAWRGDEDMGGIDDFLKWFSGPRMKELMDMGRGDGEIDATDYLSGEPWSLRVRRRYGALTLAGGGSVEEEAQQDGRGHKVPRHPHRPARRRRGRRTGRGRAHDQHRRVDHAPRQRRRARAAARRGADKPPLGDDDSKMDLGDDDSKMDLGDDDSKMDLGDDDSKMDLGDDDSKMDLA</sequence>
<accession>T5ARA9</accession>
<feature type="region of interest" description="Disordered" evidence="5">
    <location>
        <begin position="153"/>
        <end position="265"/>
    </location>
</feature>
<evidence type="ECO:0000256" key="3">
    <source>
        <dbReference type="ARBA" id="ARBA00023163"/>
    </source>
</evidence>
<evidence type="ECO:0000256" key="5">
    <source>
        <dbReference type="SAM" id="MobiDB-lite"/>
    </source>
</evidence>
<dbReference type="InterPro" id="IPR009072">
    <property type="entry name" value="Histone-fold"/>
</dbReference>
<evidence type="ECO:0000259" key="6">
    <source>
        <dbReference type="SMART" id="SM00576"/>
    </source>
</evidence>
<evidence type="ECO:0000313" key="8">
    <source>
        <dbReference type="Proteomes" id="UP000019374"/>
    </source>
</evidence>
<proteinExistence type="predicted"/>
<evidence type="ECO:0000256" key="4">
    <source>
        <dbReference type="ARBA" id="ARBA00023242"/>
    </source>
</evidence>
<feature type="compositionally biased region" description="Basic and acidic residues" evidence="5">
    <location>
        <begin position="212"/>
        <end position="265"/>
    </location>
</feature>
<organism evidence="7 8">
    <name type="scientific">Ophiocordyceps sinensis (strain Co18 / CGMCC 3.14243)</name>
    <name type="common">Yarsagumba caterpillar fungus</name>
    <name type="synonym">Hirsutella sinensis</name>
    <dbReference type="NCBI Taxonomy" id="911162"/>
    <lineage>
        <taxon>Eukaryota</taxon>
        <taxon>Fungi</taxon>
        <taxon>Dikarya</taxon>
        <taxon>Ascomycota</taxon>
        <taxon>Pezizomycotina</taxon>
        <taxon>Sordariomycetes</taxon>
        <taxon>Hypocreomycetidae</taxon>
        <taxon>Hypocreales</taxon>
        <taxon>Ophiocordycipitaceae</taxon>
        <taxon>Ophiocordyceps</taxon>
    </lineage>
</organism>
<dbReference type="GO" id="GO:0005634">
    <property type="term" value="C:nucleus"/>
    <property type="evidence" value="ECO:0007669"/>
    <property type="project" value="UniProtKB-SubCell"/>
</dbReference>
<dbReference type="Proteomes" id="UP000019374">
    <property type="component" value="Unassembled WGS sequence"/>
</dbReference>